<organism evidence="3 4">
    <name type="scientific">Leucocoprinus leucothites</name>
    <dbReference type="NCBI Taxonomy" id="201217"/>
    <lineage>
        <taxon>Eukaryota</taxon>
        <taxon>Fungi</taxon>
        <taxon>Dikarya</taxon>
        <taxon>Basidiomycota</taxon>
        <taxon>Agaricomycotina</taxon>
        <taxon>Agaricomycetes</taxon>
        <taxon>Agaricomycetidae</taxon>
        <taxon>Agaricales</taxon>
        <taxon>Agaricineae</taxon>
        <taxon>Agaricaceae</taxon>
        <taxon>Leucocoprinus</taxon>
    </lineage>
</organism>
<evidence type="ECO:0000313" key="3">
    <source>
        <dbReference type="EMBL" id="KAF5360779.1"/>
    </source>
</evidence>
<dbReference type="AlphaFoldDB" id="A0A8H5G9F0"/>
<keyword evidence="4" id="KW-1185">Reference proteome</keyword>
<evidence type="ECO:0000259" key="2">
    <source>
        <dbReference type="Pfam" id="PF20415"/>
    </source>
</evidence>
<dbReference type="OrthoDB" id="2783256at2759"/>
<accession>A0A8H5G9F0</accession>
<dbReference type="InterPro" id="IPR046522">
    <property type="entry name" value="DUF6699"/>
</dbReference>
<reference evidence="3 4" key="1">
    <citation type="journal article" date="2020" name="ISME J.">
        <title>Uncovering the hidden diversity of litter-decomposition mechanisms in mushroom-forming fungi.</title>
        <authorList>
            <person name="Floudas D."/>
            <person name="Bentzer J."/>
            <person name="Ahren D."/>
            <person name="Johansson T."/>
            <person name="Persson P."/>
            <person name="Tunlid A."/>
        </authorList>
    </citation>
    <scope>NUCLEOTIDE SEQUENCE [LARGE SCALE GENOMIC DNA]</scope>
    <source>
        <strain evidence="3 4">CBS 146.42</strain>
    </source>
</reference>
<name>A0A8H5G9F0_9AGAR</name>
<feature type="compositionally biased region" description="Low complexity" evidence="1">
    <location>
        <begin position="14"/>
        <end position="34"/>
    </location>
</feature>
<gene>
    <name evidence="3" type="ORF">D9756_004596</name>
</gene>
<feature type="domain" description="DUF6699" evidence="2">
    <location>
        <begin position="76"/>
        <end position="208"/>
    </location>
</feature>
<proteinExistence type="predicted"/>
<evidence type="ECO:0000256" key="1">
    <source>
        <dbReference type="SAM" id="MobiDB-lite"/>
    </source>
</evidence>
<evidence type="ECO:0000313" key="4">
    <source>
        <dbReference type="Proteomes" id="UP000559027"/>
    </source>
</evidence>
<dbReference type="Pfam" id="PF20415">
    <property type="entry name" value="DUF6699"/>
    <property type="match status" value="1"/>
</dbReference>
<feature type="region of interest" description="Disordered" evidence="1">
    <location>
        <begin position="1"/>
        <end position="34"/>
    </location>
</feature>
<protein>
    <recommendedName>
        <fullName evidence="2">DUF6699 domain-containing protein</fullName>
    </recommendedName>
</protein>
<comment type="caution">
    <text evidence="3">The sequence shown here is derived from an EMBL/GenBank/DDBJ whole genome shotgun (WGS) entry which is preliminary data.</text>
</comment>
<dbReference type="EMBL" id="JAACJO010000003">
    <property type="protein sequence ID" value="KAF5360779.1"/>
    <property type="molecule type" value="Genomic_DNA"/>
</dbReference>
<sequence length="221" mass="24752">MTSRRVRFVGVEDSPQSTSSTLSSPGPLTPQQLPQPLVHVRYPSPTYTNSSGFSPSHVALSIPYELHNALATLAFDFDASLDPADNPALRDNPYIARMRNEPATTPPAPSLTLVSRHLPWEIIISSSASSYVTISDVLGGLYRALRIPAREEEYLRESSEKQTAISLAYYQRFERISNVGLREIEKQKGVKRIDFLASAHRFRGLHKTNRPNVWDIKFKSS</sequence>
<dbReference type="Proteomes" id="UP000559027">
    <property type="component" value="Unassembled WGS sequence"/>
</dbReference>